<dbReference type="SUPFAM" id="SSF56322">
    <property type="entry name" value="ADC synthase"/>
    <property type="match status" value="1"/>
</dbReference>
<evidence type="ECO:0000313" key="3">
    <source>
        <dbReference type="Proteomes" id="UP001202717"/>
    </source>
</evidence>
<name>A0ABY7S1U4_9FLAO</name>
<organism evidence="2 3">
    <name type="scientific">Psychroserpens ponticola</name>
    <dbReference type="NCBI Taxonomy" id="2932268"/>
    <lineage>
        <taxon>Bacteria</taxon>
        <taxon>Pseudomonadati</taxon>
        <taxon>Bacteroidota</taxon>
        <taxon>Flavobacteriia</taxon>
        <taxon>Flavobacteriales</taxon>
        <taxon>Flavobacteriaceae</taxon>
        <taxon>Psychroserpens</taxon>
    </lineage>
</organism>
<dbReference type="EMBL" id="CP116221">
    <property type="protein sequence ID" value="WCO03353.1"/>
    <property type="molecule type" value="Genomic_DNA"/>
</dbReference>
<dbReference type="Pfam" id="PF00425">
    <property type="entry name" value="Chorismate_bind"/>
    <property type="match status" value="1"/>
</dbReference>
<dbReference type="Gene3D" id="3.60.120.10">
    <property type="entry name" value="Anthranilate synthase"/>
    <property type="match status" value="1"/>
</dbReference>
<evidence type="ECO:0000259" key="1">
    <source>
        <dbReference type="Pfam" id="PF00425"/>
    </source>
</evidence>
<reference evidence="2 3" key="1">
    <citation type="submission" date="2023-01" db="EMBL/GenBank/DDBJ databases">
        <title>Psychroserpens ponticola sp. nov., isolated from seawater.</title>
        <authorList>
            <person name="Kristyanto S."/>
            <person name="Jung J."/>
            <person name="Kim J.M."/>
            <person name="Jeon C.O."/>
        </authorList>
    </citation>
    <scope>NUCLEOTIDE SEQUENCE [LARGE SCALE GENOMIC DNA]</scope>
    <source>
        <strain evidence="2 3">MSW6</strain>
    </source>
</reference>
<dbReference type="PANTHER" id="PTHR42839">
    <property type="entry name" value="ISOCHORISMATE SYNTHASE ENTC"/>
    <property type="match status" value="1"/>
</dbReference>
<keyword evidence="3" id="KW-1185">Reference proteome</keyword>
<dbReference type="RefSeq" id="WP_249994651.1">
    <property type="nucleotide sequence ID" value="NZ_CP116221.1"/>
</dbReference>
<dbReference type="Proteomes" id="UP001202717">
    <property type="component" value="Chromosome"/>
</dbReference>
<dbReference type="PANTHER" id="PTHR42839:SF2">
    <property type="entry name" value="ISOCHORISMATE SYNTHASE ENTC"/>
    <property type="match status" value="1"/>
</dbReference>
<proteinExistence type="predicted"/>
<protein>
    <submittedName>
        <fullName evidence="2">Chorismate-binding protein</fullName>
    </submittedName>
</protein>
<feature type="domain" description="Chorismate-utilising enzyme C-terminal" evidence="1">
    <location>
        <begin position="98"/>
        <end position="361"/>
    </location>
</feature>
<accession>A0ABY7S1U4</accession>
<evidence type="ECO:0000313" key="2">
    <source>
        <dbReference type="EMBL" id="WCO03353.1"/>
    </source>
</evidence>
<dbReference type="InterPro" id="IPR005801">
    <property type="entry name" value="ADC_synthase"/>
</dbReference>
<gene>
    <name evidence="2" type="ORF">MUN68_007575</name>
</gene>
<sequence>MFLEDFFSHIKNQYTNNLPFVAYRKPNDSRVKAMLQNTDALYSTQGFEDKGFVFAPFEDSSQTVLIPLEHSETKCCDFNSLLLNNSSQNQIKTDETDKRTHVNLVQKGIESIGMKHLQKVVLSRCEAIPFSENQFLSAFKKLLQNYPNAFVYCWYHPKVGLWLGATPETLIHMSGNRFKTMALAGTQSYKDSLEVTWNTKEKDEQQFVTDYIESCLKPYVNHLSVTEAKTVKAGHILHLQSNVSGVLNASLHTILKKLHPTPAVCGLPVNEAKAFILENESYNREYYTGFLGELNVMETTSRNTNRRNVENNAYHSVKTVTNLFVNLRCMQIKNNQALIYVGGGITKDSIPEHEWDETVSKAETMKQVLMS</sequence>
<dbReference type="InterPro" id="IPR015890">
    <property type="entry name" value="Chorismate_C"/>
</dbReference>